<feature type="compositionally biased region" description="Basic and acidic residues" evidence="1">
    <location>
        <begin position="191"/>
        <end position="205"/>
    </location>
</feature>
<dbReference type="EMBL" id="JAJAGQ010000002">
    <property type="protein sequence ID" value="KAJ8571010.1"/>
    <property type="molecule type" value="Genomic_DNA"/>
</dbReference>
<feature type="compositionally biased region" description="Polar residues" evidence="1">
    <location>
        <begin position="171"/>
        <end position="190"/>
    </location>
</feature>
<keyword evidence="3" id="KW-1185">Reference proteome</keyword>
<feature type="region of interest" description="Disordered" evidence="1">
    <location>
        <begin position="1"/>
        <end position="28"/>
    </location>
</feature>
<evidence type="ECO:0000313" key="3">
    <source>
        <dbReference type="Proteomes" id="UP001152561"/>
    </source>
</evidence>
<accession>A0A9Q1N131</accession>
<evidence type="ECO:0000313" key="2">
    <source>
        <dbReference type="EMBL" id="KAJ8571010.1"/>
    </source>
</evidence>
<comment type="caution">
    <text evidence="2">The sequence shown here is derived from an EMBL/GenBank/DDBJ whole genome shotgun (WGS) entry which is preliminary data.</text>
</comment>
<sequence length="205" mass="22170">MARTRAPPASNQPIPPLVPPTTENSRVVTPETGIPQALAPIQLTQWLTGVTQVSKLQQAPTKVVTQRDPTVVTTPNPGPENDTVAAQAARKLTFFAGSSTIEPVVPRKNNRAPKRALPSEKAAKERHNKPKKAAKTVTAPPTGVAHKQDVVLKPVEVPKGVGDPKGKKKQIPQSHWQARQVTQVDTSKTNEIAKEDEMPKRVAKE</sequence>
<organism evidence="2 3">
    <name type="scientific">Anisodus acutangulus</name>
    <dbReference type="NCBI Taxonomy" id="402998"/>
    <lineage>
        <taxon>Eukaryota</taxon>
        <taxon>Viridiplantae</taxon>
        <taxon>Streptophyta</taxon>
        <taxon>Embryophyta</taxon>
        <taxon>Tracheophyta</taxon>
        <taxon>Spermatophyta</taxon>
        <taxon>Magnoliopsida</taxon>
        <taxon>eudicotyledons</taxon>
        <taxon>Gunneridae</taxon>
        <taxon>Pentapetalae</taxon>
        <taxon>asterids</taxon>
        <taxon>lamiids</taxon>
        <taxon>Solanales</taxon>
        <taxon>Solanaceae</taxon>
        <taxon>Solanoideae</taxon>
        <taxon>Hyoscyameae</taxon>
        <taxon>Anisodus</taxon>
    </lineage>
</organism>
<name>A0A9Q1N131_9SOLA</name>
<reference evidence="3" key="1">
    <citation type="journal article" date="2023" name="Proc. Natl. Acad. Sci. U.S.A.">
        <title>Genomic and structural basis for evolution of tropane alkaloid biosynthesis.</title>
        <authorList>
            <person name="Wanga Y.-J."/>
            <person name="Taina T."/>
            <person name="Yua J.-Y."/>
            <person name="Lia J."/>
            <person name="Xua B."/>
            <person name="Chenc J."/>
            <person name="D'Auriad J.C."/>
            <person name="Huanga J.-P."/>
            <person name="Huanga S.-X."/>
        </authorList>
    </citation>
    <scope>NUCLEOTIDE SEQUENCE [LARGE SCALE GENOMIC DNA]</scope>
    <source>
        <strain evidence="3">cv. KIB-2019</strain>
    </source>
</reference>
<gene>
    <name evidence="2" type="ORF">K7X08_037982</name>
</gene>
<feature type="region of interest" description="Disordered" evidence="1">
    <location>
        <begin position="58"/>
        <end position="82"/>
    </location>
</feature>
<dbReference type="Proteomes" id="UP001152561">
    <property type="component" value="Unassembled WGS sequence"/>
</dbReference>
<protein>
    <submittedName>
        <fullName evidence="2">Uncharacterized protein</fullName>
    </submittedName>
</protein>
<dbReference type="AlphaFoldDB" id="A0A9Q1N131"/>
<evidence type="ECO:0000256" key="1">
    <source>
        <dbReference type="SAM" id="MobiDB-lite"/>
    </source>
</evidence>
<proteinExistence type="predicted"/>
<feature type="compositionally biased region" description="Polar residues" evidence="1">
    <location>
        <begin position="58"/>
        <end position="75"/>
    </location>
</feature>
<feature type="region of interest" description="Disordered" evidence="1">
    <location>
        <begin position="103"/>
        <end position="205"/>
    </location>
</feature>